<accession>A0ABP6I8F7</accession>
<protein>
    <recommendedName>
        <fullName evidence="4">Cupin 2 conserved barrel domain-containing protein</fullName>
    </recommendedName>
</protein>
<dbReference type="Gene3D" id="2.60.120.10">
    <property type="entry name" value="Jelly Rolls"/>
    <property type="match status" value="1"/>
</dbReference>
<feature type="region of interest" description="Disordered" evidence="1">
    <location>
        <begin position="110"/>
        <end position="132"/>
    </location>
</feature>
<dbReference type="InterPro" id="IPR011051">
    <property type="entry name" value="RmlC_Cupin_sf"/>
</dbReference>
<evidence type="ECO:0000313" key="3">
    <source>
        <dbReference type="Proteomes" id="UP001500831"/>
    </source>
</evidence>
<reference evidence="3" key="1">
    <citation type="journal article" date="2019" name="Int. J. Syst. Evol. Microbiol.">
        <title>The Global Catalogue of Microorganisms (GCM) 10K type strain sequencing project: providing services to taxonomists for standard genome sequencing and annotation.</title>
        <authorList>
            <consortium name="The Broad Institute Genomics Platform"/>
            <consortium name="The Broad Institute Genome Sequencing Center for Infectious Disease"/>
            <person name="Wu L."/>
            <person name="Ma J."/>
        </authorList>
    </citation>
    <scope>NUCLEOTIDE SEQUENCE [LARGE SCALE GENOMIC DNA]</scope>
    <source>
        <strain evidence="3">JCM 6242</strain>
    </source>
</reference>
<proteinExistence type="predicted"/>
<dbReference type="InterPro" id="IPR014710">
    <property type="entry name" value="RmlC-like_jellyroll"/>
</dbReference>
<comment type="caution">
    <text evidence="2">The sequence shown here is derived from an EMBL/GenBank/DDBJ whole genome shotgun (WGS) entry which is preliminary data.</text>
</comment>
<evidence type="ECO:0000313" key="2">
    <source>
        <dbReference type="EMBL" id="GAA2855825.1"/>
    </source>
</evidence>
<dbReference type="SUPFAM" id="SSF51182">
    <property type="entry name" value="RmlC-like cupins"/>
    <property type="match status" value="1"/>
</dbReference>
<feature type="compositionally biased region" description="Basic and acidic residues" evidence="1">
    <location>
        <begin position="118"/>
        <end position="132"/>
    </location>
</feature>
<keyword evidence="3" id="KW-1185">Reference proteome</keyword>
<dbReference type="Proteomes" id="UP001500831">
    <property type="component" value="Unassembled WGS sequence"/>
</dbReference>
<organism evidence="2 3">
    <name type="scientific">Streptosporangium fragile</name>
    <dbReference type="NCBI Taxonomy" id="46186"/>
    <lineage>
        <taxon>Bacteria</taxon>
        <taxon>Bacillati</taxon>
        <taxon>Actinomycetota</taxon>
        <taxon>Actinomycetes</taxon>
        <taxon>Streptosporangiales</taxon>
        <taxon>Streptosporangiaceae</taxon>
        <taxon>Streptosporangium</taxon>
    </lineage>
</organism>
<dbReference type="EMBL" id="BAAAVI010000007">
    <property type="protein sequence ID" value="GAA2855825.1"/>
    <property type="molecule type" value="Genomic_DNA"/>
</dbReference>
<evidence type="ECO:0000256" key="1">
    <source>
        <dbReference type="SAM" id="MobiDB-lite"/>
    </source>
</evidence>
<name>A0ABP6I8F7_9ACTN</name>
<evidence type="ECO:0008006" key="4">
    <source>
        <dbReference type="Google" id="ProtNLM"/>
    </source>
</evidence>
<gene>
    <name evidence="2" type="ORF">GCM10010517_14060</name>
</gene>
<sequence>MSTYVFSEPRGWSFDKLGHRGKLFTPGDTLESTSHLIVEINGQLPSWLRQNECDFVYYVLRGRGRFLIEDREEVCSRGDLVRVPKGSKFTYKGRRLRMLLTSTPPWWETQEQVLEDSPTPRRDGKEARRASR</sequence>